<gene>
    <name evidence="1" type="ORF">HPB49_000631</name>
</gene>
<evidence type="ECO:0000313" key="1">
    <source>
        <dbReference type="EMBL" id="KAH7944787.1"/>
    </source>
</evidence>
<keyword evidence="2" id="KW-1185">Reference proteome</keyword>
<reference evidence="1" key="1">
    <citation type="submission" date="2020-05" db="EMBL/GenBank/DDBJ databases">
        <title>Large-scale comparative analyses of tick genomes elucidate their genetic diversity and vector capacities.</title>
        <authorList>
            <person name="Jia N."/>
            <person name="Wang J."/>
            <person name="Shi W."/>
            <person name="Du L."/>
            <person name="Sun Y."/>
            <person name="Zhan W."/>
            <person name="Jiang J."/>
            <person name="Wang Q."/>
            <person name="Zhang B."/>
            <person name="Ji P."/>
            <person name="Sakyi L.B."/>
            <person name="Cui X."/>
            <person name="Yuan T."/>
            <person name="Jiang B."/>
            <person name="Yang W."/>
            <person name="Lam T.T.-Y."/>
            <person name="Chang Q."/>
            <person name="Ding S."/>
            <person name="Wang X."/>
            <person name="Zhu J."/>
            <person name="Ruan X."/>
            <person name="Zhao L."/>
            <person name="Wei J."/>
            <person name="Que T."/>
            <person name="Du C."/>
            <person name="Cheng J."/>
            <person name="Dai P."/>
            <person name="Han X."/>
            <person name="Huang E."/>
            <person name="Gao Y."/>
            <person name="Liu J."/>
            <person name="Shao H."/>
            <person name="Ye R."/>
            <person name="Li L."/>
            <person name="Wei W."/>
            <person name="Wang X."/>
            <person name="Wang C."/>
            <person name="Yang T."/>
            <person name="Huo Q."/>
            <person name="Li W."/>
            <person name="Guo W."/>
            <person name="Chen H."/>
            <person name="Zhou L."/>
            <person name="Ni X."/>
            <person name="Tian J."/>
            <person name="Zhou Y."/>
            <person name="Sheng Y."/>
            <person name="Liu T."/>
            <person name="Pan Y."/>
            <person name="Xia L."/>
            <person name="Li J."/>
            <person name="Zhao F."/>
            <person name="Cao W."/>
        </authorList>
    </citation>
    <scope>NUCLEOTIDE SEQUENCE</scope>
    <source>
        <strain evidence="1">Dsil-2018</strain>
    </source>
</reference>
<sequence>MRRAEGAYSYSQALKGEQHVPLCDDTDETNLHLLAIEPSCDTAALEVKKQVEQHPPVPDLYDLQQQLGEAGPCSDTGSTSSGSETCLQKSKIIGASNSSATARLEEKGCGLLTSTCTAAMRRSEGTYSYSEALKGERCVSLHGGTDETNLHPLDIEPRCDTTVREVKKQVEQHPPVADFFDLQRQLERVAPFSDPTFTSSSEAFSQRSKSKAQIVKIVHMVKKRLPEYEEQEIHKHVVDLRRSQGGFSHMKLNAIVALVLSHMRNIAHDAASTVKPAS</sequence>
<dbReference type="EMBL" id="CM023475">
    <property type="protein sequence ID" value="KAH7944787.1"/>
    <property type="molecule type" value="Genomic_DNA"/>
</dbReference>
<organism evidence="1 2">
    <name type="scientific">Dermacentor silvarum</name>
    <name type="common">Tick</name>
    <dbReference type="NCBI Taxonomy" id="543639"/>
    <lineage>
        <taxon>Eukaryota</taxon>
        <taxon>Metazoa</taxon>
        <taxon>Ecdysozoa</taxon>
        <taxon>Arthropoda</taxon>
        <taxon>Chelicerata</taxon>
        <taxon>Arachnida</taxon>
        <taxon>Acari</taxon>
        <taxon>Parasitiformes</taxon>
        <taxon>Ixodida</taxon>
        <taxon>Ixodoidea</taxon>
        <taxon>Ixodidae</taxon>
        <taxon>Rhipicephalinae</taxon>
        <taxon>Dermacentor</taxon>
    </lineage>
</organism>
<accession>A0ACB8CIR2</accession>
<comment type="caution">
    <text evidence="1">The sequence shown here is derived from an EMBL/GenBank/DDBJ whole genome shotgun (WGS) entry which is preliminary data.</text>
</comment>
<proteinExistence type="predicted"/>
<dbReference type="Proteomes" id="UP000821865">
    <property type="component" value="Chromosome 6"/>
</dbReference>
<evidence type="ECO:0000313" key="2">
    <source>
        <dbReference type="Proteomes" id="UP000821865"/>
    </source>
</evidence>
<protein>
    <submittedName>
        <fullName evidence="1">Uncharacterized protein</fullName>
    </submittedName>
</protein>
<name>A0ACB8CIR2_DERSI</name>